<dbReference type="SMR" id="B4IZR8"/>
<evidence type="ECO:0000256" key="2">
    <source>
        <dbReference type="ARBA" id="ARBA00006482"/>
    </source>
</evidence>
<feature type="compositionally biased region" description="Acidic residues" evidence="6">
    <location>
        <begin position="210"/>
        <end position="220"/>
    </location>
</feature>
<dbReference type="PhylomeDB" id="B4IZR8"/>
<evidence type="ECO:0000256" key="1">
    <source>
        <dbReference type="ARBA" id="ARBA00004123"/>
    </source>
</evidence>
<feature type="region of interest" description="Disordered" evidence="6">
    <location>
        <begin position="180"/>
        <end position="279"/>
    </location>
</feature>
<dbReference type="OrthoDB" id="205166at2759"/>
<dbReference type="GO" id="GO:0006406">
    <property type="term" value="P:mRNA export from nucleus"/>
    <property type="evidence" value="ECO:0007669"/>
    <property type="project" value="TreeGrafter"/>
</dbReference>
<dbReference type="FunCoup" id="B4IZR8">
    <property type="interactions" value="1330"/>
</dbReference>
<dbReference type="PANTHER" id="PTHR23405">
    <property type="entry name" value="MAINTENANCE OF KILLER 16 MAK16 PROTEIN-RELATED"/>
    <property type="match status" value="1"/>
</dbReference>
<dbReference type="OMA" id="WANSKND"/>
<dbReference type="Proteomes" id="UP000001070">
    <property type="component" value="Unassembled WGS sequence"/>
</dbReference>
<feature type="coiled-coil region" evidence="5">
    <location>
        <begin position="70"/>
        <end position="158"/>
    </location>
</feature>
<dbReference type="GO" id="GO:0006397">
    <property type="term" value="P:mRNA processing"/>
    <property type="evidence" value="ECO:0007669"/>
    <property type="project" value="InterPro"/>
</dbReference>
<dbReference type="InterPro" id="IPR008501">
    <property type="entry name" value="THOC7/Mft1"/>
</dbReference>
<comment type="subcellular location">
    <subcellularLocation>
        <location evidence="1">Nucleus</location>
    </subcellularLocation>
</comment>
<reference evidence="7 8" key="1">
    <citation type="journal article" date="2007" name="Nature">
        <title>Evolution of genes and genomes on the Drosophila phylogeny.</title>
        <authorList>
            <consortium name="Drosophila 12 Genomes Consortium"/>
            <person name="Clark A.G."/>
            <person name="Eisen M.B."/>
            <person name="Smith D.R."/>
            <person name="Bergman C.M."/>
            <person name="Oliver B."/>
            <person name="Markow T.A."/>
            <person name="Kaufman T.C."/>
            <person name="Kellis M."/>
            <person name="Gelbart W."/>
            <person name="Iyer V.N."/>
            <person name="Pollard D.A."/>
            <person name="Sackton T.B."/>
            <person name="Larracuente A.M."/>
            <person name="Singh N.D."/>
            <person name="Abad J.P."/>
            <person name="Abt D.N."/>
            <person name="Adryan B."/>
            <person name="Aguade M."/>
            <person name="Akashi H."/>
            <person name="Anderson W.W."/>
            <person name="Aquadro C.F."/>
            <person name="Ardell D.H."/>
            <person name="Arguello R."/>
            <person name="Artieri C.G."/>
            <person name="Barbash D.A."/>
            <person name="Barker D."/>
            <person name="Barsanti P."/>
            <person name="Batterham P."/>
            <person name="Batzoglou S."/>
            <person name="Begun D."/>
            <person name="Bhutkar A."/>
            <person name="Blanco E."/>
            <person name="Bosak S.A."/>
            <person name="Bradley R.K."/>
            <person name="Brand A.D."/>
            <person name="Brent M.R."/>
            <person name="Brooks A.N."/>
            <person name="Brown R.H."/>
            <person name="Butlin R.K."/>
            <person name="Caggese C."/>
            <person name="Calvi B.R."/>
            <person name="Bernardo de Carvalho A."/>
            <person name="Caspi A."/>
            <person name="Castrezana S."/>
            <person name="Celniker S.E."/>
            <person name="Chang J.L."/>
            <person name="Chapple C."/>
            <person name="Chatterji S."/>
            <person name="Chinwalla A."/>
            <person name="Civetta A."/>
            <person name="Clifton S.W."/>
            <person name="Comeron J.M."/>
            <person name="Costello J.C."/>
            <person name="Coyne J.A."/>
            <person name="Daub J."/>
            <person name="David R.G."/>
            <person name="Delcher A.L."/>
            <person name="Delehaunty K."/>
            <person name="Do C.B."/>
            <person name="Ebling H."/>
            <person name="Edwards K."/>
            <person name="Eickbush T."/>
            <person name="Evans J.D."/>
            <person name="Filipski A."/>
            <person name="Findeiss S."/>
            <person name="Freyhult E."/>
            <person name="Fulton L."/>
            <person name="Fulton R."/>
            <person name="Garcia A.C."/>
            <person name="Gardiner A."/>
            <person name="Garfield D.A."/>
            <person name="Garvin B.E."/>
            <person name="Gibson G."/>
            <person name="Gilbert D."/>
            <person name="Gnerre S."/>
            <person name="Godfrey J."/>
            <person name="Good R."/>
            <person name="Gotea V."/>
            <person name="Gravely B."/>
            <person name="Greenberg A.J."/>
            <person name="Griffiths-Jones S."/>
            <person name="Gross S."/>
            <person name="Guigo R."/>
            <person name="Gustafson E.A."/>
            <person name="Haerty W."/>
            <person name="Hahn M.W."/>
            <person name="Halligan D.L."/>
            <person name="Halpern A.L."/>
            <person name="Halter G.M."/>
            <person name="Han M.V."/>
            <person name="Heger A."/>
            <person name="Hillier L."/>
            <person name="Hinrichs A.S."/>
            <person name="Holmes I."/>
            <person name="Hoskins R.A."/>
            <person name="Hubisz M.J."/>
            <person name="Hultmark D."/>
            <person name="Huntley M.A."/>
            <person name="Jaffe D.B."/>
            <person name="Jagadeeshan S."/>
            <person name="Jeck W.R."/>
            <person name="Johnson J."/>
            <person name="Jones C.D."/>
            <person name="Jordan W.C."/>
            <person name="Karpen G.H."/>
            <person name="Kataoka E."/>
            <person name="Keightley P.D."/>
            <person name="Kheradpour P."/>
            <person name="Kirkness E.F."/>
            <person name="Koerich L.B."/>
            <person name="Kristiansen K."/>
            <person name="Kudrna D."/>
            <person name="Kulathinal R.J."/>
            <person name="Kumar S."/>
            <person name="Kwok R."/>
            <person name="Lander E."/>
            <person name="Langley C.H."/>
            <person name="Lapoint R."/>
            <person name="Lazzaro B.P."/>
            <person name="Lee S.J."/>
            <person name="Levesque L."/>
            <person name="Li R."/>
            <person name="Lin C.F."/>
            <person name="Lin M.F."/>
            <person name="Lindblad-Toh K."/>
            <person name="Llopart A."/>
            <person name="Long M."/>
            <person name="Low L."/>
            <person name="Lozovsky E."/>
            <person name="Lu J."/>
            <person name="Luo M."/>
            <person name="Machado C.A."/>
            <person name="Makalowski W."/>
            <person name="Marzo M."/>
            <person name="Matsuda M."/>
            <person name="Matzkin L."/>
            <person name="McAllister B."/>
            <person name="McBride C.S."/>
            <person name="McKernan B."/>
            <person name="McKernan K."/>
            <person name="Mendez-Lago M."/>
            <person name="Minx P."/>
            <person name="Mollenhauer M.U."/>
            <person name="Montooth K."/>
            <person name="Mount S.M."/>
            <person name="Mu X."/>
            <person name="Myers E."/>
            <person name="Negre B."/>
            <person name="Newfeld S."/>
            <person name="Nielsen R."/>
            <person name="Noor M.A."/>
            <person name="O'Grady P."/>
            <person name="Pachter L."/>
            <person name="Papaceit M."/>
            <person name="Parisi M.J."/>
            <person name="Parisi M."/>
            <person name="Parts L."/>
            <person name="Pedersen J.S."/>
            <person name="Pesole G."/>
            <person name="Phillippy A.M."/>
            <person name="Ponting C.P."/>
            <person name="Pop M."/>
            <person name="Porcelli D."/>
            <person name="Powell J.R."/>
            <person name="Prohaska S."/>
            <person name="Pruitt K."/>
            <person name="Puig M."/>
            <person name="Quesneville H."/>
            <person name="Ram K.R."/>
            <person name="Rand D."/>
            <person name="Rasmussen M.D."/>
            <person name="Reed L.K."/>
            <person name="Reenan R."/>
            <person name="Reily A."/>
            <person name="Remington K.A."/>
            <person name="Rieger T.T."/>
            <person name="Ritchie M.G."/>
            <person name="Robin C."/>
            <person name="Rogers Y.H."/>
            <person name="Rohde C."/>
            <person name="Rozas J."/>
            <person name="Rubenfield M.J."/>
            <person name="Ruiz A."/>
            <person name="Russo S."/>
            <person name="Salzberg S.L."/>
            <person name="Sanchez-Gracia A."/>
            <person name="Saranga D.J."/>
            <person name="Sato H."/>
            <person name="Schaeffer S.W."/>
            <person name="Schatz M.C."/>
            <person name="Schlenke T."/>
            <person name="Schwartz R."/>
            <person name="Segarra C."/>
            <person name="Singh R.S."/>
            <person name="Sirot L."/>
            <person name="Sirota M."/>
            <person name="Sisneros N.B."/>
            <person name="Smith C.D."/>
            <person name="Smith T.F."/>
            <person name="Spieth J."/>
            <person name="Stage D.E."/>
            <person name="Stark A."/>
            <person name="Stephan W."/>
            <person name="Strausberg R.L."/>
            <person name="Strempel S."/>
            <person name="Sturgill D."/>
            <person name="Sutton G."/>
            <person name="Sutton G.G."/>
            <person name="Tao W."/>
            <person name="Teichmann S."/>
            <person name="Tobari Y.N."/>
            <person name="Tomimura Y."/>
            <person name="Tsolas J.M."/>
            <person name="Valente V.L."/>
            <person name="Venter E."/>
            <person name="Venter J.C."/>
            <person name="Vicario S."/>
            <person name="Vieira F.G."/>
            <person name="Vilella A.J."/>
            <person name="Villasante A."/>
            <person name="Walenz B."/>
            <person name="Wang J."/>
            <person name="Wasserman M."/>
            <person name="Watts T."/>
            <person name="Wilson D."/>
            <person name="Wilson R.K."/>
            <person name="Wing R.A."/>
            <person name="Wolfner M.F."/>
            <person name="Wong A."/>
            <person name="Wong G.K."/>
            <person name="Wu C.I."/>
            <person name="Wu G."/>
            <person name="Yamamoto D."/>
            <person name="Yang H.P."/>
            <person name="Yang S.P."/>
            <person name="Yorke J.A."/>
            <person name="Yoshida K."/>
            <person name="Zdobnov E."/>
            <person name="Zhang P."/>
            <person name="Zhang Y."/>
            <person name="Zimin A.V."/>
            <person name="Baldwin J."/>
            <person name="Abdouelleil A."/>
            <person name="Abdulkadir J."/>
            <person name="Abebe A."/>
            <person name="Abera B."/>
            <person name="Abreu J."/>
            <person name="Acer S.C."/>
            <person name="Aftuck L."/>
            <person name="Alexander A."/>
            <person name="An P."/>
            <person name="Anderson E."/>
            <person name="Anderson S."/>
            <person name="Arachi H."/>
            <person name="Azer M."/>
            <person name="Bachantsang P."/>
            <person name="Barry A."/>
            <person name="Bayul T."/>
            <person name="Berlin A."/>
            <person name="Bessette D."/>
            <person name="Bloom T."/>
            <person name="Blye J."/>
            <person name="Boguslavskiy L."/>
            <person name="Bonnet C."/>
            <person name="Boukhgalter B."/>
            <person name="Bourzgui I."/>
            <person name="Brown A."/>
            <person name="Cahill P."/>
            <person name="Channer S."/>
            <person name="Cheshatsang Y."/>
            <person name="Chuda L."/>
            <person name="Citroen M."/>
            <person name="Collymore A."/>
            <person name="Cooke P."/>
            <person name="Costello M."/>
            <person name="D'Aco K."/>
            <person name="Daza R."/>
            <person name="De Haan G."/>
            <person name="DeGray S."/>
            <person name="DeMaso C."/>
            <person name="Dhargay N."/>
            <person name="Dooley K."/>
            <person name="Dooley E."/>
            <person name="Doricent M."/>
            <person name="Dorje P."/>
            <person name="Dorjee K."/>
            <person name="Dupes A."/>
            <person name="Elong R."/>
            <person name="Falk J."/>
            <person name="Farina A."/>
            <person name="Faro S."/>
            <person name="Ferguson D."/>
            <person name="Fisher S."/>
            <person name="Foley C.D."/>
            <person name="Franke A."/>
            <person name="Friedrich D."/>
            <person name="Gadbois L."/>
            <person name="Gearin G."/>
            <person name="Gearin C.R."/>
            <person name="Giannoukos G."/>
            <person name="Goode T."/>
            <person name="Graham J."/>
            <person name="Grandbois E."/>
            <person name="Grewal S."/>
            <person name="Gyaltsen K."/>
            <person name="Hafez N."/>
            <person name="Hagos B."/>
            <person name="Hall J."/>
            <person name="Henson C."/>
            <person name="Hollinger A."/>
            <person name="Honan T."/>
            <person name="Huard M.D."/>
            <person name="Hughes L."/>
            <person name="Hurhula B."/>
            <person name="Husby M.E."/>
            <person name="Kamat A."/>
            <person name="Kanga B."/>
            <person name="Kashin S."/>
            <person name="Khazanovich D."/>
            <person name="Kisner P."/>
            <person name="Lance K."/>
            <person name="Lara M."/>
            <person name="Lee W."/>
            <person name="Lennon N."/>
            <person name="Letendre F."/>
            <person name="LeVine R."/>
            <person name="Lipovsky A."/>
            <person name="Liu X."/>
            <person name="Liu J."/>
            <person name="Liu S."/>
            <person name="Lokyitsang T."/>
            <person name="Lokyitsang Y."/>
            <person name="Lubonja R."/>
            <person name="Lui A."/>
            <person name="MacDonald P."/>
            <person name="Magnisalis V."/>
            <person name="Maru K."/>
            <person name="Matthews C."/>
            <person name="McCusker W."/>
            <person name="McDonough S."/>
            <person name="Mehta T."/>
            <person name="Meldrim J."/>
            <person name="Meneus L."/>
            <person name="Mihai O."/>
            <person name="Mihalev A."/>
            <person name="Mihova T."/>
            <person name="Mittelman R."/>
            <person name="Mlenga V."/>
            <person name="Montmayeur A."/>
            <person name="Mulrain L."/>
            <person name="Navidi A."/>
            <person name="Naylor J."/>
            <person name="Negash T."/>
            <person name="Nguyen T."/>
            <person name="Nguyen N."/>
            <person name="Nicol R."/>
            <person name="Norbu C."/>
            <person name="Norbu N."/>
            <person name="Novod N."/>
            <person name="O'Neill B."/>
            <person name="Osman S."/>
            <person name="Markiewicz E."/>
            <person name="Oyono O.L."/>
            <person name="Patti C."/>
            <person name="Phunkhang P."/>
            <person name="Pierre F."/>
            <person name="Priest M."/>
            <person name="Raghuraman S."/>
            <person name="Rege F."/>
            <person name="Reyes R."/>
            <person name="Rise C."/>
            <person name="Rogov P."/>
            <person name="Ross K."/>
            <person name="Ryan E."/>
            <person name="Settipalli S."/>
            <person name="Shea T."/>
            <person name="Sherpa N."/>
            <person name="Shi L."/>
            <person name="Shih D."/>
            <person name="Sparrow T."/>
            <person name="Spaulding J."/>
            <person name="Stalker J."/>
            <person name="Stange-Thomann N."/>
            <person name="Stavropoulos S."/>
            <person name="Stone C."/>
            <person name="Strader C."/>
            <person name="Tesfaye S."/>
            <person name="Thomson T."/>
            <person name="Thoulutsang Y."/>
            <person name="Thoulutsang D."/>
            <person name="Topham K."/>
            <person name="Topping I."/>
            <person name="Tsamla T."/>
            <person name="Vassiliev H."/>
            <person name="Vo A."/>
            <person name="Wangchuk T."/>
            <person name="Wangdi T."/>
            <person name="Weiand M."/>
            <person name="Wilkinson J."/>
            <person name="Wilson A."/>
            <person name="Yadav S."/>
            <person name="Young G."/>
            <person name="Yu Q."/>
            <person name="Zembek L."/>
            <person name="Zhong D."/>
            <person name="Zimmer A."/>
            <person name="Zwirko Z."/>
            <person name="Jaffe D.B."/>
            <person name="Alvarez P."/>
            <person name="Brockman W."/>
            <person name="Butler J."/>
            <person name="Chin C."/>
            <person name="Gnerre S."/>
            <person name="Grabherr M."/>
            <person name="Kleber M."/>
            <person name="Mauceli E."/>
            <person name="MacCallum I."/>
        </authorList>
    </citation>
    <scope>NUCLEOTIDE SEQUENCE [LARGE SCALE GENOMIC DNA]</scope>
    <source>
        <strain evidence="8">Tucson 15287-2541.00</strain>
    </source>
</reference>
<dbReference type="GO" id="GO:0000445">
    <property type="term" value="C:THO complex part of transcription export complex"/>
    <property type="evidence" value="ECO:0007669"/>
    <property type="project" value="InterPro"/>
</dbReference>
<dbReference type="eggNOG" id="KOG3215">
    <property type="taxonomic scope" value="Eukaryota"/>
</dbReference>
<protein>
    <submittedName>
        <fullName evidence="7">GH15660</fullName>
    </submittedName>
</protein>
<dbReference type="EMBL" id="CH916366">
    <property type="protein sequence ID" value="EDV95653.1"/>
    <property type="molecule type" value="Genomic_DNA"/>
</dbReference>
<keyword evidence="3 5" id="KW-0175">Coiled coil</keyword>
<dbReference type="Pfam" id="PF05615">
    <property type="entry name" value="THOC7"/>
    <property type="match status" value="1"/>
</dbReference>
<dbReference type="HOGENOM" id="CLU_087727_0_0_1"/>
<dbReference type="AlphaFoldDB" id="B4IZR8"/>
<feature type="compositionally biased region" description="Low complexity" evidence="6">
    <location>
        <begin position="185"/>
        <end position="194"/>
    </location>
</feature>
<evidence type="ECO:0000256" key="6">
    <source>
        <dbReference type="SAM" id="MobiDB-lite"/>
    </source>
</evidence>
<sequence>MNDEEIIKQRLLIDGDGTGEDRRLNMLLKQFLKWANSKNDSQETNQIMYDRLMAQFAQCQFAALKNVQTLRMIKEEHENYIKLIEKHEESIEIAKEQIESSKKELIIAKELRKNKMEYDLLTSLIEEQPDRKGTEKHIDIIKKEIDKLTQKQQKMEHKFQKRRNDFTLLMYTIHELKQQLEDENSSASSSSSSESEAHFELNDNNGIMEVSDDDDDDELNNMDGANKFDGHRDKLKDNSSSTESSKEPISSMSMSVDEDAVLELSIEKDDHVGDVAVAS</sequence>
<comment type="similarity">
    <text evidence="2">Belongs to the THOC7 family.</text>
</comment>
<organism evidence="8">
    <name type="scientific">Drosophila grimshawi</name>
    <name type="common">Hawaiian fruit fly</name>
    <name type="synonym">Idiomyia grimshawi</name>
    <dbReference type="NCBI Taxonomy" id="7222"/>
    <lineage>
        <taxon>Eukaryota</taxon>
        <taxon>Metazoa</taxon>
        <taxon>Ecdysozoa</taxon>
        <taxon>Arthropoda</taxon>
        <taxon>Hexapoda</taxon>
        <taxon>Insecta</taxon>
        <taxon>Pterygota</taxon>
        <taxon>Neoptera</taxon>
        <taxon>Endopterygota</taxon>
        <taxon>Diptera</taxon>
        <taxon>Brachycera</taxon>
        <taxon>Muscomorpha</taxon>
        <taxon>Ephydroidea</taxon>
        <taxon>Drosophilidae</taxon>
        <taxon>Drosophila</taxon>
        <taxon>Hawaiian Drosophila</taxon>
    </lineage>
</organism>
<keyword evidence="4" id="KW-0539">Nucleus</keyword>
<dbReference type="InParanoid" id="B4IZR8"/>
<dbReference type="PANTHER" id="PTHR23405:SF5">
    <property type="entry name" value="THO COMPLEX SUBUNIT 7 HOMOLOG"/>
    <property type="match status" value="1"/>
</dbReference>
<feature type="compositionally biased region" description="Basic and acidic residues" evidence="6">
    <location>
        <begin position="226"/>
        <end position="237"/>
    </location>
</feature>
<feature type="compositionally biased region" description="Low complexity" evidence="6">
    <location>
        <begin position="239"/>
        <end position="255"/>
    </location>
</feature>
<dbReference type="STRING" id="7222.B4IZR8"/>
<evidence type="ECO:0000313" key="8">
    <source>
        <dbReference type="Proteomes" id="UP000001070"/>
    </source>
</evidence>
<evidence type="ECO:0000256" key="5">
    <source>
        <dbReference type="SAM" id="Coils"/>
    </source>
</evidence>
<evidence type="ECO:0000256" key="3">
    <source>
        <dbReference type="ARBA" id="ARBA00023054"/>
    </source>
</evidence>
<evidence type="ECO:0000313" key="7">
    <source>
        <dbReference type="EMBL" id="EDV95653.1"/>
    </source>
</evidence>
<name>B4IZR8_DROGR</name>
<dbReference type="KEGG" id="dgr:6558673"/>
<accession>B4IZR8</accession>
<evidence type="ECO:0000256" key="4">
    <source>
        <dbReference type="ARBA" id="ARBA00023242"/>
    </source>
</evidence>
<keyword evidence="8" id="KW-1185">Reference proteome</keyword>
<gene>
    <name evidence="7" type="primary">Dgri\GH15660</name>
    <name evidence="7" type="ORF">Dgri_GH15660</name>
</gene>
<proteinExistence type="inferred from homology"/>